<name>A0A7G9B1U9_9FIRM</name>
<sequence length="90" mass="9925">MNCGDVFKLDYLTYYGFGPEVMKRLKVCPRCGVGASAAQHFCKECGAELPTDTLYDAYRLSHRICPACDAVAAQGSEYCPCCGMRLEQAR</sequence>
<dbReference type="KEGG" id="ohi:H8790_08550"/>
<dbReference type="AlphaFoldDB" id="A0A7G9B1U9"/>
<proteinExistence type="predicted"/>
<dbReference type="Pfam" id="PF12773">
    <property type="entry name" value="DZR"/>
    <property type="match status" value="1"/>
</dbReference>
<reference evidence="2 3" key="1">
    <citation type="submission" date="2020-08" db="EMBL/GenBank/DDBJ databases">
        <authorList>
            <person name="Liu C."/>
            <person name="Sun Q."/>
        </authorList>
    </citation>
    <scope>NUCLEOTIDE SEQUENCE [LARGE SCALE GENOMIC DNA]</scope>
    <source>
        <strain evidence="2 3">NSJ-62</strain>
    </source>
</reference>
<evidence type="ECO:0000313" key="3">
    <source>
        <dbReference type="Proteomes" id="UP000515960"/>
    </source>
</evidence>
<evidence type="ECO:0000259" key="1">
    <source>
        <dbReference type="Pfam" id="PF12773"/>
    </source>
</evidence>
<evidence type="ECO:0000313" key="2">
    <source>
        <dbReference type="EMBL" id="QNL43530.1"/>
    </source>
</evidence>
<accession>A0A7G9B1U9</accession>
<dbReference type="InterPro" id="IPR025874">
    <property type="entry name" value="DZR"/>
</dbReference>
<dbReference type="EMBL" id="CP060490">
    <property type="protein sequence ID" value="QNL43530.1"/>
    <property type="molecule type" value="Genomic_DNA"/>
</dbReference>
<gene>
    <name evidence="2" type="ORF">H8790_08550</name>
</gene>
<keyword evidence="3" id="KW-1185">Reference proteome</keyword>
<dbReference type="Proteomes" id="UP000515960">
    <property type="component" value="Chromosome"/>
</dbReference>
<organism evidence="2 3">
    <name type="scientific">Oscillibacter hominis</name>
    <dbReference type="NCBI Taxonomy" id="2763056"/>
    <lineage>
        <taxon>Bacteria</taxon>
        <taxon>Bacillati</taxon>
        <taxon>Bacillota</taxon>
        <taxon>Clostridia</taxon>
        <taxon>Eubacteriales</taxon>
        <taxon>Oscillospiraceae</taxon>
        <taxon>Oscillibacter</taxon>
    </lineage>
</organism>
<dbReference type="RefSeq" id="WP_187332121.1">
    <property type="nucleotide sequence ID" value="NZ_CP060490.1"/>
</dbReference>
<feature type="domain" description="DZANK-type" evidence="1">
    <location>
        <begin position="28"/>
        <end position="83"/>
    </location>
</feature>
<protein>
    <submittedName>
        <fullName evidence="2">Zinc ribbon domain-containing protein</fullName>
    </submittedName>
</protein>